<dbReference type="RefSeq" id="WP_249477643.1">
    <property type="nucleotide sequence ID" value="NZ_CP097218.1"/>
</dbReference>
<dbReference type="InterPro" id="IPR001845">
    <property type="entry name" value="HTH_ArsR_DNA-bd_dom"/>
</dbReference>
<dbReference type="Gene3D" id="1.10.10.10">
    <property type="entry name" value="Winged helix-like DNA-binding domain superfamily/Winged helix DNA-binding domain"/>
    <property type="match status" value="1"/>
</dbReference>
<dbReference type="CDD" id="cd00090">
    <property type="entry name" value="HTH_ARSR"/>
    <property type="match status" value="1"/>
</dbReference>
<dbReference type="InterPro" id="IPR013989">
    <property type="entry name" value="Dev_and_cell_death_domain"/>
</dbReference>
<sequence>MADPDAFTGHTSVWDALAHPARRRIVEILRCAPAPTGRIHETLEDEGLSTSRFATLRHLQQMREADLVLATRSGRERINTLNGSALYEATIGWLAPPDRSLAASLHRLRLSAEENAMSLTTMHVTQSIVIAASREAVWRAFREHPSQWWGAPYTLLDQPGSAIEMPVEIGAPIVEHSGSHRAAWGTLTEIDHELTYAWTGNMGMGGPSWGIVTYVFADEGEGTRVTVDHSQMGEIPEGVAAGYDAGWLDLNERLRLFVEEGEAYGLAGTNTAPPSIG</sequence>
<dbReference type="SMART" id="SM00418">
    <property type="entry name" value="HTH_ARSR"/>
    <property type="match status" value="1"/>
</dbReference>
<feature type="domain" description="DCD" evidence="2">
    <location>
        <begin position="1"/>
        <end position="71"/>
    </location>
</feature>
<dbReference type="EMBL" id="CP097218">
    <property type="protein sequence ID" value="UQN28527.1"/>
    <property type="molecule type" value="Genomic_DNA"/>
</dbReference>
<keyword evidence="4" id="KW-1185">Reference proteome</keyword>
<protein>
    <submittedName>
        <fullName evidence="3">Helix-turn-helix domain-containing protein</fullName>
    </submittedName>
</protein>
<proteinExistence type="inferred from homology"/>
<dbReference type="InterPro" id="IPR011991">
    <property type="entry name" value="ArsR-like_HTH"/>
</dbReference>
<comment type="similarity">
    <text evidence="1">Belongs to the AHA1 family.</text>
</comment>
<dbReference type="InterPro" id="IPR036390">
    <property type="entry name" value="WH_DNA-bd_sf"/>
</dbReference>
<organism evidence="3 4">
    <name type="scientific">Brachybacterium kimchii</name>
    <dbReference type="NCBI Taxonomy" id="2942909"/>
    <lineage>
        <taxon>Bacteria</taxon>
        <taxon>Bacillati</taxon>
        <taxon>Actinomycetota</taxon>
        <taxon>Actinomycetes</taxon>
        <taxon>Micrococcales</taxon>
        <taxon>Dermabacteraceae</taxon>
        <taxon>Brachybacterium</taxon>
    </lineage>
</organism>
<dbReference type="SUPFAM" id="SSF46785">
    <property type="entry name" value="Winged helix' DNA-binding domain"/>
    <property type="match status" value="1"/>
</dbReference>
<evidence type="ECO:0000313" key="3">
    <source>
        <dbReference type="EMBL" id="UQN28527.1"/>
    </source>
</evidence>
<dbReference type="SUPFAM" id="SSF55961">
    <property type="entry name" value="Bet v1-like"/>
    <property type="match status" value="1"/>
</dbReference>
<dbReference type="InterPro" id="IPR023393">
    <property type="entry name" value="START-like_dom_sf"/>
</dbReference>
<name>A0ABY4N1W2_9MICO</name>
<dbReference type="InterPro" id="IPR036388">
    <property type="entry name" value="WH-like_DNA-bd_sf"/>
</dbReference>
<dbReference type="Gene3D" id="3.30.530.20">
    <property type="match status" value="1"/>
</dbReference>
<dbReference type="Proteomes" id="UP001055868">
    <property type="component" value="Chromosome"/>
</dbReference>
<accession>A0ABY4N1W2</accession>
<dbReference type="PROSITE" id="PS51222">
    <property type="entry name" value="DCD"/>
    <property type="match status" value="1"/>
</dbReference>
<evidence type="ECO:0000259" key="2">
    <source>
        <dbReference type="PROSITE" id="PS51222"/>
    </source>
</evidence>
<reference evidence="3" key="1">
    <citation type="submission" date="2022-05" db="EMBL/GenBank/DDBJ databases">
        <title>Genomic analysis of Brachybacterium sp. CBA3104.</title>
        <authorList>
            <person name="Roh S.W."/>
            <person name="Kim Y.B."/>
            <person name="Kim Y."/>
        </authorList>
    </citation>
    <scope>NUCLEOTIDE SEQUENCE</scope>
    <source>
        <strain evidence="3">CBA3104</strain>
    </source>
</reference>
<evidence type="ECO:0000313" key="4">
    <source>
        <dbReference type="Proteomes" id="UP001055868"/>
    </source>
</evidence>
<gene>
    <name evidence="3" type="ORF">M4486_12895</name>
</gene>
<dbReference type="CDD" id="cd07814">
    <property type="entry name" value="SRPBCC_CalC_Aha1-like"/>
    <property type="match status" value="1"/>
</dbReference>
<dbReference type="Pfam" id="PF08327">
    <property type="entry name" value="AHSA1"/>
    <property type="match status" value="1"/>
</dbReference>
<evidence type="ECO:0000256" key="1">
    <source>
        <dbReference type="ARBA" id="ARBA00006817"/>
    </source>
</evidence>
<dbReference type="InterPro" id="IPR013538">
    <property type="entry name" value="ASHA1/2-like_C"/>
</dbReference>